<sequence length="225" mass="25609">MKNYFPFTDYDFYAYLASGGLFLAIIDFTLNDSTYLNMREWGFAQITIAIVAAYILGHLIAMLAQTVLETFIMSRCLEKPMTLQLGTVAPNWFERILGSLVGRYYEPLPLRTRTKILECAASELGVTVAEVNDAEDVFQIAFRKSFSVDGVRQRIDEFRNQYGFCRNIAFVALIATGLLTWKAWCTGDALYWQLTLVSAVVFVGMFVRFVKFLGSFQAEIIRTIK</sequence>
<keyword evidence="1" id="KW-0812">Transmembrane</keyword>
<feature type="transmembrane region" description="Helical" evidence="1">
    <location>
        <begin position="164"/>
        <end position="184"/>
    </location>
</feature>
<keyword evidence="1" id="KW-1133">Transmembrane helix</keyword>
<gene>
    <name evidence="2" type="ORF">ACFOKA_05715</name>
</gene>
<dbReference type="Proteomes" id="UP001595444">
    <property type="component" value="Unassembled WGS sequence"/>
</dbReference>
<keyword evidence="3" id="KW-1185">Reference proteome</keyword>
<name>A0ABV7D383_9PROT</name>
<evidence type="ECO:0000256" key="1">
    <source>
        <dbReference type="SAM" id="Phobius"/>
    </source>
</evidence>
<reference evidence="3" key="1">
    <citation type="journal article" date="2019" name="Int. J. Syst. Evol. Microbiol.">
        <title>The Global Catalogue of Microorganisms (GCM) 10K type strain sequencing project: providing services to taxonomists for standard genome sequencing and annotation.</title>
        <authorList>
            <consortium name="The Broad Institute Genomics Platform"/>
            <consortium name="The Broad Institute Genome Sequencing Center for Infectious Disease"/>
            <person name="Wu L."/>
            <person name="Ma J."/>
        </authorList>
    </citation>
    <scope>NUCLEOTIDE SEQUENCE [LARGE SCALE GENOMIC DNA]</scope>
    <source>
        <strain evidence="3">KCTC 62164</strain>
    </source>
</reference>
<evidence type="ECO:0000313" key="3">
    <source>
        <dbReference type="Proteomes" id="UP001595444"/>
    </source>
</evidence>
<organism evidence="2 3">
    <name type="scientific">Kordiimonas pumila</name>
    <dbReference type="NCBI Taxonomy" id="2161677"/>
    <lineage>
        <taxon>Bacteria</taxon>
        <taxon>Pseudomonadati</taxon>
        <taxon>Pseudomonadota</taxon>
        <taxon>Alphaproteobacteria</taxon>
        <taxon>Kordiimonadales</taxon>
        <taxon>Kordiimonadaceae</taxon>
        <taxon>Kordiimonas</taxon>
    </lineage>
</organism>
<keyword evidence="1" id="KW-0472">Membrane</keyword>
<feature type="transmembrane region" description="Helical" evidence="1">
    <location>
        <begin position="190"/>
        <end position="210"/>
    </location>
</feature>
<evidence type="ECO:0000313" key="2">
    <source>
        <dbReference type="EMBL" id="MFC3051395.1"/>
    </source>
</evidence>
<protein>
    <submittedName>
        <fullName evidence="2">Uncharacterized protein</fullName>
    </submittedName>
</protein>
<proteinExistence type="predicted"/>
<comment type="caution">
    <text evidence="2">The sequence shown here is derived from an EMBL/GenBank/DDBJ whole genome shotgun (WGS) entry which is preliminary data.</text>
</comment>
<feature type="transmembrane region" description="Helical" evidence="1">
    <location>
        <begin position="12"/>
        <end position="30"/>
    </location>
</feature>
<feature type="transmembrane region" description="Helical" evidence="1">
    <location>
        <begin position="42"/>
        <end position="64"/>
    </location>
</feature>
<dbReference type="RefSeq" id="WP_194211534.1">
    <property type="nucleotide sequence ID" value="NZ_CP061205.1"/>
</dbReference>
<dbReference type="EMBL" id="JBHRSL010000002">
    <property type="protein sequence ID" value="MFC3051395.1"/>
    <property type="molecule type" value="Genomic_DNA"/>
</dbReference>
<accession>A0ABV7D383</accession>